<gene>
    <name evidence="14" type="ORF">MIMGU_mgv1a005044mg</name>
</gene>
<keyword evidence="3 11" id="KW-0349">Heme</keyword>
<feature type="transmembrane region" description="Helical" evidence="13">
    <location>
        <begin position="6"/>
        <end position="26"/>
    </location>
</feature>
<dbReference type="FunFam" id="1.10.630.10:FF:000007">
    <property type="entry name" value="Cytochrome P450 76C4"/>
    <property type="match status" value="1"/>
</dbReference>
<dbReference type="CDD" id="cd11073">
    <property type="entry name" value="CYP76-like"/>
    <property type="match status" value="1"/>
</dbReference>
<keyword evidence="4 13" id="KW-0812">Transmembrane</keyword>
<dbReference type="InterPro" id="IPR017972">
    <property type="entry name" value="Cyt_P450_CS"/>
</dbReference>
<reference evidence="14 15" key="1">
    <citation type="journal article" date="2013" name="Proc. Natl. Acad. Sci. U.S.A.">
        <title>Fine-scale variation in meiotic recombination in Mimulus inferred from population shotgun sequencing.</title>
        <authorList>
            <person name="Hellsten U."/>
            <person name="Wright K.M."/>
            <person name="Jenkins J."/>
            <person name="Shu S."/>
            <person name="Yuan Y."/>
            <person name="Wessler S.R."/>
            <person name="Schmutz J."/>
            <person name="Willis J.H."/>
            <person name="Rokhsar D.S."/>
        </authorList>
    </citation>
    <scope>NUCLEOTIDE SEQUENCE [LARGE SCALE GENOMIC DNA]</scope>
    <source>
        <strain evidence="15">cv. DUN x IM62</strain>
    </source>
</reference>
<dbReference type="GO" id="GO:0016491">
    <property type="term" value="F:oxidoreductase activity"/>
    <property type="evidence" value="ECO:0000318"/>
    <property type="project" value="GO_Central"/>
</dbReference>
<proteinExistence type="inferred from homology"/>
<dbReference type="KEGG" id="egt:105971420"/>
<dbReference type="GO" id="GO:0016705">
    <property type="term" value="F:oxidoreductase activity, acting on paired donors, with incorporation or reduction of molecular oxygen"/>
    <property type="evidence" value="ECO:0007669"/>
    <property type="project" value="InterPro"/>
</dbReference>
<dbReference type="eggNOG" id="KOG0156">
    <property type="taxonomic scope" value="Eukaryota"/>
</dbReference>
<keyword evidence="8 11" id="KW-0408">Iron</keyword>
<dbReference type="PROSITE" id="PS00086">
    <property type="entry name" value="CYTOCHROME_P450"/>
    <property type="match status" value="1"/>
</dbReference>
<keyword evidence="7 12" id="KW-0560">Oxidoreductase</keyword>
<dbReference type="GO" id="GO:0016020">
    <property type="term" value="C:membrane"/>
    <property type="evidence" value="ECO:0007669"/>
    <property type="project" value="UniProtKB-SubCell"/>
</dbReference>
<keyword evidence="5 11" id="KW-0479">Metal-binding</keyword>
<dbReference type="PRINTS" id="PR00385">
    <property type="entry name" value="P450"/>
</dbReference>
<keyword evidence="6 13" id="KW-1133">Transmembrane helix</keyword>
<evidence type="ECO:0000313" key="14">
    <source>
        <dbReference type="EMBL" id="EYU25446.1"/>
    </source>
</evidence>
<comment type="subcellular location">
    <subcellularLocation>
        <location evidence="1">Membrane</location>
        <topology evidence="1">Single-pass membrane protein</topology>
    </subcellularLocation>
</comment>
<evidence type="ECO:0000256" key="12">
    <source>
        <dbReference type="RuleBase" id="RU000461"/>
    </source>
</evidence>
<dbReference type="EMBL" id="KI632002">
    <property type="protein sequence ID" value="EYU25446.1"/>
    <property type="molecule type" value="Genomic_DNA"/>
</dbReference>
<evidence type="ECO:0000256" key="9">
    <source>
        <dbReference type="ARBA" id="ARBA00023033"/>
    </source>
</evidence>
<dbReference type="InterPro" id="IPR001128">
    <property type="entry name" value="Cyt_P450"/>
</dbReference>
<keyword evidence="10 13" id="KW-0472">Membrane</keyword>
<sequence length="499" mass="56857">MDFLRILVILYTIICLWIFLHLFGYYKRSSSKLPPGPFPLPIIGNLLLLGRNPHRSLAKLSKTYGPIMYLKLGTVQTIVASSPEMAKQILHKHDQICSNRMVPDTAHVANHHTSALSWLPVGNKWRTLRKICKEHMFTVHKLQLSESLRQEKLQQLRDYLHECCSNTRVVDIGEVAFVTSLNLISTTLFSIDFAHFDSDSAQEMKGTINGLMKIFGTPNLADYFPILKRIDPQGLKRESKAYFGKMLAIFDQIISERLRSRGVSSSDSPRKNDLLQVLLDLNQERDSDLSHDEIIHLLVVLILGGADTSADTVEWAMTELLRNPEIMSKAKDKLRNVIGENKQVEESDISKLPYLRALIKETFRFHPVGPFLIPHKANANVEMNGYVVPKDAQILVNIWAMGRDPSIWSNADMFEPERFLDNKIDYKGHDFEFIPFGSGRRICPGMPLAHIMVHLMMASLIHNFEWKLEPGTKPEDLDLNEMFGLSLHKAVPLKAFPIK</sequence>
<dbReference type="AlphaFoldDB" id="A0A022QBZ0"/>
<name>A0A022QBZ0_ERYGU</name>
<dbReference type="GO" id="GO:0005506">
    <property type="term" value="F:iron ion binding"/>
    <property type="evidence" value="ECO:0007669"/>
    <property type="project" value="InterPro"/>
</dbReference>
<dbReference type="GO" id="GO:0020037">
    <property type="term" value="F:heme binding"/>
    <property type="evidence" value="ECO:0007669"/>
    <property type="project" value="InterPro"/>
</dbReference>
<dbReference type="PhylomeDB" id="A0A022QBZ0"/>
<evidence type="ECO:0000256" key="4">
    <source>
        <dbReference type="ARBA" id="ARBA00022692"/>
    </source>
</evidence>
<keyword evidence="15" id="KW-1185">Reference proteome</keyword>
<evidence type="ECO:0000256" key="2">
    <source>
        <dbReference type="ARBA" id="ARBA00010617"/>
    </source>
</evidence>
<evidence type="ECO:0000256" key="7">
    <source>
        <dbReference type="ARBA" id="ARBA00023002"/>
    </source>
</evidence>
<comment type="similarity">
    <text evidence="2 12">Belongs to the cytochrome P450 family.</text>
</comment>
<evidence type="ECO:0008006" key="16">
    <source>
        <dbReference type="Google" id="ProtNLM"/>
    </source>
</evidence>
<feature type="binding site" description="axial binding residue" evidence="11">
    <location>
        <position position="443"/>
    </location>
    <ligand>
        <name>heme</name>
        <dbReference type="ChEBI" id="CHEBI:30413"/>
    </ligand>
    <ligandPart>
        <name>Fe</name>
        <dbReference type="ChEBI" id="CHEBI:18248"/>
    </ligandPart>
</feature>
<dbReference type="Gene3D" id="1.10.630.10">
    <property type="entry name" value="Cytochrome P450"/>
    <property type="match status" value="1"/>
</dbReference>
<dbReference type="GO" id="GO:0004497">
    <property type="term" value="F:monooxygenase activity"/>
    <property type="evidence" value="ECO:0007669"/>
    <property type="project" value="UniProtKB-KW"/>
</dbReference>
<accession>A0A022QBZ0</accession>
<evidence type="ECO:0000256" key="11">
    <source>
        <dbReference type="PIRSR" id="PIRSR602401-1"/>
    </source>
</evidence>
<evidence type="ECO:0000256" key="1">
    <source>
        <dbReference type="ARBA" id="ARBA00004167"/>
    </source>
</evidence>
<evidence type="ECO:0000313" key="15">
    <source>
        <dbReference type="Proteomes" id="UP000030748"/>
    </source>
</evidence>
<dbReference type="Pfam" id="PF00067">
    <property type="entry name" value="p450"/>
    <property type="match status" value="1"/>
</dbReference>
<evidence type="ECO:0000256" key="3">
    <source>
        <dbReference type="ARBA" id="ARBA00022617"/>
    </source>
</evidence>
<evidence type="ECO:0000256" key="6">
    <source>
        <dbReference type="ARBA" id="ARBA00022989"/>
    </source>
</evidence>
<dbReference type="InterPro" id="IPR002401">
    <property type="entry name" value="Cyt_P450_E_grp-I"/>
</dbReference>
<keyword evidence="9 12" id="KW-0503">Monooxygenase</keyword>
<protein>
    <recommendedName>
        <fullName evidence="16">Cytochrome P450</fullName>
    </recommendedName>
</protein>
<dbReference type="OrthoDB" id="2789670at2759"/>
<dbReference type="STRING" id="4155.A0A022QBZ0"/>
<evidence type="ECO:0000256" key="13">
    <source>
        <dbReference type="SAM" id="Phobius"/>
    </source>
</evidence>
<dbReference type="OMA" id="ATEPGMW"/>
<evidence type="ECO:0000256" key="10">
    <source>
        <dbReference type="ARBA" id="ARBA00023136"/>
    </source>
</evidence>
<organism evidence="14 15">
    <name type="scientific">Erythranthe guttata</name>
    <name type="common">Yellow monkey flower</name>
    <name type="synonym">Mimulus guttatus</name>
    <dbReference type="NCBI Taxonomy" id="4155"/>
    <lineage>
        <taxon>Eukaryota</taxon>
        <taxon>Viridiplantae</taxon>
        <taxon>Streptophyta</taxon>
        <taxon>Embryophyta</taxon>
        <taxon>Tracheophyta</taxon>
        <taxon>Spermatophyta</taxon>
        <taxon>Magnoliopsida</taxon>
        <taxon>eudicotyledons</taxon>
        <taxon>Gunneridae</taxon>
        <taxon>Pentapetalae</taxon>
        <taxon>asterids</taxon>
        <taxon>lamiids</taxon>
        <taxon>Lamiales</taxon>
        <taxon>Phrymaceae</taxon>
        <taxon>Erythranthe</taxon>
    </lineage>
</organism>
<evidence type="ECO:0000256" key="8">
    <source>
        <dbReference type="ARBA" id="ARBA00023004"/>
    </source>
</evidence>
<evidence type="ECO:0000256" key="5">
    <source>
        <dbReference type="ARBA" id="ARBA00022723"/>
    </source>
</evidence>
<dbReference type="InterPro" id="IPR036396">
    <property type="entry name" value="Cyt_P450_sf"/>
</dbReference>
<dbReference type="Proteomes" id="UP000030748">
    <property type="component" value="Unassembled WGS sequence"/>
</dbReference>
<dbReference type="PANTHER" id="PTHR47950:SF4">
    <property type="entry name" value="GERANIOL 8-HYDROXYLASE-LIKE"/>
    <property type="match status" value="1"/>
</dbReference>
<dbReference type="SUPFAM" id="SSF48264">
    <property type="entry name" value="Cytochrome P450"/>
    <property type="match status" value="1"/>
</dbReference>
<comment type="cofactor">
    <cofactor evidence="11">
        <name>heme</name>
        <dbReference type="ChEBI" id="CHEBI:30413"/>
    </cofactor>
</comment>
<dbReference type="PRINTS" id="PR00463">
    <property type="entry name" value="EP450I"/>
</dbReference>
<dbReference type="PANTHER" id="PTHR47950">
    <property type="entry name" value="CYTOCHROME P450, FAMILY 76, SUBFAMILY C, POLYPEPTIDE 5-RELATED"/>
    <property type="match status" value="1"/>
</dbReference>